<dbReference type="OrthoDB" id="9793277at2"/>
<keyword evidence="3" id="KW-1133">Transmembrane helix</keyword>
<accession>A0A1H7UG85</accession>
<evidence type="ECO:0000256" key="1">
    <source>
        <dbReference type="ARBA" id="ARBA00004127"/>
    </source>
</evidence>
<evidence type="ECO:0000313" key="6">
    <source>
        <dbReference type="EMBL" id="SEL95678.1"/>
    </source>
</evidence>
<evidence type="ECO:0000256" key="3">
    <source>
        <dbReference type="ARBA" id="ARBA00022989"/>
    </source>
</evidence>
<dbReference type="GO" id="GO:0012505">
    <property type="term" value="C:endomembrane system"/>
    <property type="evidence" value="ECO:0007669"/>
    <property type="project" value="UniProtKB-SubCell"/>
</dbReference>
<keyword evidence="4" id="KW-0472">Membrane</keyword>
<comment type="subcellular location">
    <subcellularLocation>
        <location evidence="1">Endomembrane system</location>
        <topology evidence="1">Multi-pass membrane protein</topology>
    </subcellularLocation>
</comment>
<gene>
    <name evidence="6" type="ORF">SAMN04488100_11731</name>
</gene>
<reference evidence="6 7" key="1">
    <citation type="submission" date="2016-10" db="EMBL/GenBank/DDBJ databases">
        <authorList>
            <person name="de Groot N.N."/>
        </authorList>
    </citation>
    <scope>NUCLEOTIDE SEQUENCE [LARGE SCALE GENOMIC DNA]</scope>
    <source>
        <strain evidence="6 7">DSM 19182</strain>
    </source>
</reference>
<keyword evidence="2" id="KW-0812">Transmembrane</keyword>
<protein>
    <recommendedName>
        <fullName evidence="5">DUF1232 domain-containing protein</fullName>
    </recommendedName>
</protein>
<evidence type="ECO:0000256" key="2">
    <source>
        <dbReference type="ARBA" id="ARBA00022692"/>
    </source>
</evidence>
<dbReference type="AlphaFoldDB" id="A0A1H7UG85"/>
<dbReference type="Proteomes" id="UP000198548">
    <property type="component" value="Unassembled WGS sequence"/>
</dbReference>
<evidence type="ECO:0000259" key="5">
    <source>
        <dbReference type="Pfam" id="PF06803"/>
    </source>
</evidence>
<feature type="domain" description="DUF1232" evidence="5">
    <location>
        <begin position="33"/>
        <end position="65"/>
    </location>
</feature>
<sequence length="95" mass="10722">MMKLHKKQNKTPMKKIKSLAMSLFDAKVETKKKVMVAGIILYILSPVDIIPDFIPMVGYADDIILPILLLVAERLLSGDDESEPVRVRKEAEKVD</sequence>
<dbReference type="InterPro" id="IPR010652">
    <property type="entry name" value="DUF1232"/>
</dbReference>
<dbReference type="STRING" id="426703.SAMN04488100_11731"/>
<dbReference type="Pfam" id="PF06803">
    <property type="entry name" value="DUF1232"/>
    <property type="match status" value="1"/>
</dbReference>
<dbReference type="EMBL" id="FOBL01000017">
    <property type="protein sequence ID" value="SEL95678.1"/>
    <property type="molecule type" value="Genomic_DNA"/>
</dbReference>
<name>A0A1H7UG85_9LACT</name>
<organism evidence="6 7">
    <name type="scientific">Alkalibacterium putridalgicola</name>
    <dbReference type="NCBI Taxonomy" id="426703"/>
    <lineage>
        <taxon>Bacteria</taxon>
        <taxon>Bacillati</taxon>
        <taxon>Bacillota</taxon>
        <taxon>Bacilli</taxon>
        <taxon>Lactobacillales</taxon>
        <taxon>Carnobacteriaceae</taxon>
        <taxon>Alkalibacterium</taxon>
    </lineage>
</organism>
<evidence type="ECO:0000256" key="4">
    <source>
        <dbReference type="ARBA" id="ARBA00023136"/>
    </source>
</evidence>
<evidence type="ECO:0000313" key="7">
    <source>
        <dbReference type="Proteomes" id="UP000198548"/>
    </source>
</evidence>
<proteinExistence type="predicted"/>